<evidence type="ECO:0000313" key="2">
    <source>
        <dbReference type="Proteomes" id="UP000829817"/>
    </source>
</evidence>
<accession>A0ABY4DTE2</accession>
<gene>
    <name evidence="1" type="ORF">LVJ83_02200</name>
</gene>
<reference evidence="1 2" key="1">
    <citation type="journal article" date="2022" name="Res Sq">
        <title>Evolution of multicellular longitudinally dividing oral cavity symbionts (Neisseriaceae).</title>
        <authorList>
            <person name="Nyongesa S."/>
            <person name="Weber P."/>
            <person name="Bernet E."/>
            <person name="Pullido F."/>
            <person name="Nieckarz M."/>
            <person name="Delaby M."/>
            <person name="Nieves C."/>
            <person name="Viehboeck T."/>
            <person name="Krause N."/>
            <person name="Rivera-Millot A."/>
            <person name="Nakamura A."/>
            <person name="Vischer N."/>
            <person name="VanNieuwenhze M."/>
            <person name="Brun Y."/>
            <person name="Cava F."/>
            <person name="Bulgheresi S."/>
            <person name="Veyrier F."/>
        </authorList>
    </citation>
    <scope>NUCLEOTIDE SEQUENCE [LARGE SCALE GENOMIC DNA]</scope>
    <source>
        <strain evidence="1 2">CCUG 63373m</strain>
    </source>
</reference>
<dbReference type="EMBL" id="CP091508">
    <property type="protein sequence ID" value="UOO82309.1"/>
    <property type="molecule type" value="Genomic_DNA"/>
</dbReference>
<proteinExistence type="predicted"/>
<keyword evidence="2" id="KW-1185">Reference proteome</keyword>
<dbReference type="RefSeq" id="WP_244785886.1">
    <property type="nucleotide sequence ID" value="NZ_CP091508.1"/>
</dbReference>
<dbReference type="Proteomes" id="UP000829817">
    <property type="component" value="Chromosome"/>
</dbReference>
<name>A0ABY4DTE2_9NEIS</name>
<protein>
    <submittedName>
        <fullName evidence="1">Uncharacterized protein</fullName>
    </submittedName>
</protein>
<organism evidence="1 2">
    <name type="scientific">Uruburuella testudinis</name>
    <dbReference type="NCBI Taxonomy" id="1282863"/>
    <lineage>
        <taxon>Bacteria</taxon>
        <taxon>Pseudomonadati</taxon>
        <taxon>Pseudomonadota</taxon>
        <taxon>Betaproteobacteria</taxon>
        <taxon>Neisseriales</taxon>
        <taxon>Neisseriaceae</taxon>
        <taxon>Uruburuella</taxon>
    </lineage>
</organism>
<sequence>MQQTKATAGKWVVAFLIGYEIFRRPALSSNISKMIQIEAEFAAQLSMHAEAAYPFKKQPGCVAEACRLAHFFLHSTITYFYEKAV</sequence>
<evidence type="ECO:0000313" key="1">
    <source>
        <dbReference type="EMBL" id="UOO82309.1"/>
    </source>
</evidence>